<keyword evidence="5 9" id="KW-0653">Protein transport</keyword>
<feature type="domain" description="Protein export membrane protein SecD/SecF C-terminal" evidence="10">
    <location>
        <begin position="196"/>
        <end position="345"/>
    </location>
</feature>
<evidence type="ECO:0000256" key="4">
    <source>
        <dbReference type="ARBA" id="ARBA00022692"/>
    </source>
</evidence>
<dbReference type="InterPro" id="IPR022645">
    <property type="entry name" value="SecD/SecF_bac"/>
</dbReference>
<reference evidence="11" key="1">
    <citation type="journal article" date="2021" name="PeerJ">
        <title>Extensive microbial diversity within the chicken gut microbiome revealed by metagenomics and culture.</title>
        <authorList>
            <person name="Gilroy R."/>
            <person name="Ravi A."/>
            <person name="Getino M."/>
            <person name="Pursley I."/>
            <person name="Horton D.L."/>
            <person name="Alikhan N.F."/>
            <person name="Baker D."/>
            <person name="Gharbi K."/>
            <person name="Hall N."/>
            <person name="Watson M."/>
            <person name="Adriaenssens E.M."/>
            <person name="Foster-Nyarko E."/>
            <person name="Jarju S."/>
            <person name="Secka A."/>
            <person name="Antonio M."/>
            <person name="Oren A."/>
            <person name="Chaudhuri R.R."/>
            <person name="La Ragione R."/>
            <person name="Hildebrand F."/>
            <person name="Pallen M.J."/>
        </authorList>
    </citation>
    <scope>NUCLEOTIDE SEQUENCE</scope>
    <source>
        <strain evidence="11">ChiSxjej5B17-1746</strain>
    </source>
</reference>
<keyword evidence="4 9" id="KW-0812">Transmembrane</keyword>
<dbReference type="HAMAP" id="MF_01464_B">
    <property type="entry name" value="SecF_B"/>
    <property type="match status" value="1"/>
</dbReference>
<evidence type="ECO:0000256" key="9">
    <source>
        <dbReference type="HAMAP-Rule" id="MF_01464"/>
    </source>
</evidence>
<keyword evidence="7 9" id="KW-0811">Translocation</keyword>
<dbReference type="InterPro" id="IPR048634">
    <property type="entry name" value="SecD_SecF_C"/>
</dbReference>
<dbReference type="AlphaFoldDB" id="A0A9D1R298"/>
<evidence type="ECO:0000313" key="11">
    <source>
        <dbReference type="EMBL" id="HIW79697.1"/>
    </source>
</evidence>
<dbReference type="Proteomes" id="UP000824264">
    <property type="component" value="Unassembled WGS sequence"/>
</dbReference>
<comment type="caution">
    <text evidence="11">The sequence shown here is derived from an EMBL/GenBank/DDBJ whole genome shotgun (WGS) entry which is preliminary data.</text>
</comment>
<gene>
    <name evidence="9 11" type="primary">secF</name>
    <name evidence="11" type="ORF">H9874_11235</name>
</gene>
<keyword evidence="8 9" id="KW-0472">Membrane</keyword>
<evidence type="ECO:0000256" key="7">
    <source>
        <dbReference type="ARBA" id="ARBA00023010"/>
    </source>
</evidence>
<dbReference type="GO" id="GO:0043952">
    <property type="term" value="P:protein transport by the Sec complex"/>
    <property type="evidence" value="ECO:0007669"/>
    <property type="project" value="UniProtKB-UniRule"/>
</dbReference>
<dbReference type="PANTHER" id="PTHR30081:SF8">
    <property type="entry name" value="PROTEIN TRANSLOCASE SUBUNIT SECF"/>
    <property type="match status" value="1"/>
</dbReference>
<evidence type="ECO:0000256" key="1">
    <source>
        <dbReference type="ARBA" id="ARBA00004651"/>
    </source>
</evidence>
<comment type="subunit">
    <text evidence="9">Forms a complex with SecD. Part of the essential Sec protein translocation apparatus which comprises SecA, SecYEG and auxiliary proteins SecDF. Other proteins may also be involved.</text>
</comment>
<comment type="function">
    <text evidence="9">Part of the Sec protein translocase complex. Interacts with the SecYEG preprotein conducting channel. SecDF uses the proton motive force (PMF) to complete protein translocation after the ATP-dependent function of SecA.</text>
</comment>
<dbReference type="InterPro" id="IPR022646">
    <property type="entry name" value="SecD/SecF_CS"/>
</dbReference>
<dbReference type="Gene3D" id="1.20.1640.10">
    <property type="entry name" value="Multidrug efflux transporter AcrB transmembrane domain"/>
    <property type="match status" value="1"/>
</dbReference>
<sequence length="370" mass="40198">MSLHLFSGQTTIDFVGLRRYAYGLSIVFLLAGLVAILWNGGLKYGVDFAGGAAVQLQFQKPVEDENIKKAFAALDLPGLAIQQYGEDGRDYLLRFTAQDLTSDGIRSSVLSALKTSFQDNPATIERLEMVGPKVGADLRNAALEAMYFAVLLITVYISGRFEYRWMIAGIMAAALGAAMYVMGFAGLDMAYRVIGALALTLLLSWKLKLNYALGAIVGLIHDVAITLGLLAIMGKEIDLNIIAALMTLVGYSLNDTIIVYDRIRENLQSQSEDNPEPLAVIINRSVNQTLARTIMTSATTLIASLSLTILGGGAIHDFALTMTIGVFVGTFSSIFVSNPILLLLGDTRQYLMARRQHDTDYERPGEHGVV</sequence>
<comment type="subcellular location">
    <subcellularLocation>
        <location evidence="1 9">Cell membrane</location>
        <topology evidence="1 9">Multi-pass membrane protein</topology>
    </subcellularLocation>
</comment>
<evidence type="ECO:0000259" key="10">
    <source>
        <dbReference type="Pfam" id="PF02355"/>
    </source>
</evidence>
<evidence type="ECO:0000256" key="5">
    <source>
        <dbReference type="ARBA" id="ARBA00022927"/>
    </source>
</evidence>
<dbReference type="Pfam" id="PF02355">
    <property type="entry name" value="SecD_SecF_C"/>
    <property type="match status" value="1"/>
</dbReference>
<dbReference type="InterPro" id="IPR005665">
    <property type="entry name" value="SecF_bac"/>
</dbReference>
<evidence type="ECO:0000256" key="6">
    <source>
        <dbReference type="ARBA" id="ARBA00022989"/>
    </source>
</evidence>
<keyword evidence="6 9" id="KW-1133">Transmembrane helix</keyword>
<feature type="transmembrane region" description="Helical" evidence="9">
    <location>
        <begin position="294"/>
        <end position="316"/>
    </location>
</feature>
<organism evidence="11 12">
    <name type="scientific">Candidatus Bilophila faecipullorum</name>
    <dbReference type="NCBI Taxonomy" id="2838482"/>
    <lineage>
        <taxon>Bacteria</taxon>
        <taxon>Pseudomonadati</taxon>
        <taxon>Thermodesulfobacteriota</taxon>
        <taxon>Desulfovibrionia</taxon>
        <taxon>Desulfovibrionales</taxon>
        <taxon>Desulfovibrionaceae</taxon>
        <taxon>Bilophila</taxon>
    </lineage>
</organism>
<name>A0A9D1R298_9BACT</name>
<feature type="transmembrane region" description="Helical" evidence="9">
    <location>
        <begin position="322"/>
        <end position="345"/>
    </location>
</feature>
<dbReference type="GO" id="GO:0006605">
    <property type="term" value="P:protein targeting"/>
    <property type="evidence" value="ECO:0007669"/>
    <property type="project" value="UniProtKB-UniRule"/>
</dbReference>
<keyword evidence="3 9" id="KW-1003">Cell membrane</keyword>
<proteinExistence type="inferred from homology"/>
<dbReference type="NCBIfam" id="TIGR00966">
    <property type="entry name" value="transloc_SecF"/>
    <property type="match status" value="1"/>
</dbReference>
<feature type="transmembrane region" description="Helical" evidence="9">
    <location>
        <begin position="141"/>
        <end position="158"/>
    </location>
</feature>
<dbReference type="GO" id="GO:0015450">
    <property type="term" value="F:protein-transporting ATPase activity"/>
    <property type="evidence" value="ECO:0007669"/>
    <property type="project" value="InterPro"/>
</dbReference>
<dbReference type="Pfam" id="PF07549">
    <property type="entry name" value="Sec_GG"/>
    <property type="match status" value="1"/>
</dbReference>
<dbReference type="SUPFAM" id="SSF82866">
    <property type="entry name" value="Multidrug efflux transporter AcrB transmembrane domain"/>
    <property type="match status" value="1"/>
</dbReference>
<protein>
    <recommendedName>
        <fullName evidence="9">Protein-export membrane protein SecF</fullName>
    </recommendedName>
</protein>
<dbReference type="GO" id="GO:0005886">
    <property type="term" value="C:plasma membrane"/>
    <property type="evidence" value="ECO:0007669"/>
    <property type="project" value="UniProtKB-SubCell"/>
</dbReference>
<dbReference type="InterPro" id="IPR022813">
    <property type="entry name" value="SecD/SecF_arch_bac"/>
</dbReference>
<keyword evidence="2 9" id="KW-0813">Transport</keyword>
<evidence type="ECO:0000256" key="3">
    <source>
        <dbReference type="ARBA" id="ARBA00022475"/>
    </source>
</evidence>
<feature type="transmembrane region" description="Helical" evidence="9">
    <location>
        <begin position="20"/>
        <end position="38"/>
    </location>
</feature>
<feature type="transmembrane region" description="Helical" evidence="9">
    <location>
        <begin position="212"/>
        <end position="233"/>
    </location>
</feature>
<evidence type="ECO:0000256" key="8">
    <source>
        <dbReference type="ARBA" id="ARBA00023136"/>
    </source>
</evidence>
<comment type="similarity">
    <text evidence="9">Belongs to the SecD/SecF family. SecF subfamily.</text>
</comment>
<dbReference type="GO" id="GO:0065002">
    <property type="term" value="P:intracellular protein transmembrane transport"/>
    <property type="evidence" value="ECO:0007669"/>
    <property type="project" value="UniProtKB-UniRule"/>
</dbReference>
<reference evidence="11" key="2">
    <citation type="submission" date="2021-04" db="EMBL/GenBank/DDBJ databases">
        <authorList>
            <person name="Gilroy R."/>
        </authorList>
    </citation>
    <scope>NUCLEOTIDE SEQUENCE</scope>
    <source>
        <strain evidence="11">ChiSxjej5B17-1746</strain>
    </source>
</reference>
<accession>A0A9D1R298</accession>
<evidence type="ECO:0000313" key="12">
    <source>
        <dbReference type="Proteomes" id="UP000824264"/>
    </source>
</evidence>
<dbReference type="PRINTS" id="PR01755">
    <property type="entry name" value="SECFTRNLCASE"/>
</dbReference>
<dbReference type="PANTHER" id="PTHR30081">
    <property type="entry name" value="PROTEIN-EXPORT MEMBRANE PROTEIN SEC"/>
    <property type="match status" value="1"/>
</dbReference>
<dbReference type="EMBL" id="DXGI01000416">
    <property type="protein sequence ID" value="HIW79697.1"/>
    <property type="molecule type" value="Genomic_DNA"/>
</dbReference>
<evidence type="ECO:0000256" key="2">
    <source>
        <dbReference type="ARBA" id="ARBA00022448"/>
    </source>
</evidence>
<feature type="transmembrane region" description="Helical" evidence="9">
    <location>
        <begin position="165"/>
        <end position="183"/>
    </location>
</feature>